<reference evidence="2 3" key="1">
    <citation type="submission" date="2016-08" db="EMBL/GenBank/DDBJ databases">
        <title>Complete genome sequence of Fictibacillus arsenicus G25-54, a strain with toxicity to nematodes and a potential arsenic-resistance activity.</title>
        <authorList>
            <person name="Zheng Z."/>
        </authorList>
    </citation>
    <scope>NUCLEOTIDE SEQUENCE [LARGE SCALE GENOMIC DNA]</scope>
    <source>
        <strain evidence="2 3">G25-54</strain>
    </source>
</reference>
<dbReference type="STRING" id="255247.ABE41_015815"/>
<evidence type="ECO:0008006" key="4">
    <source>
        <dbReference type="Google" id="ProtNLM"/>
    </source>
</evidence>
<dbReference type="EMBL" id="CP016761">
    <property type="protein sequence ID" value="ANX13477.1"/>
    <property type="molecule type" value="Genomic_DNA"/>
</dbReference>
<dbReference type="RefSeq" id="WP_066292355.1">
    <property type="nucleotide sequence ID" value="NZ_CP016761.1"/>
</dbReference>
<dbReference type="AlphaFoldDB" id="A0A1B1Z7Q3"/>
<proteinExistence type="predicted"/>
<dbReference type="OrthoDB" id="2619783at2"/>
<dbReference type="Proteomes" id="UP000077412">
    <property type="component" value="Chromosome"/>
</dbReference>
<accession>A0A1B1Z7Q3</accession>
<dbReference type="KEGG" id="far:ABE41_015815"/>
<keyword evidence="3" id="KW-1185">Reference proteome</keyword>
<dbReference type="Pfam" id="PF10835">
    <property type="entry name" value="DUF2573"/>
    <property type="match status" value="1"/>
</dbReference>
<sequence length="83" mass="9682">MDKKLQSQLDGLIEKYTELLIGKTEPEHVEMVKAYVLYSSIAKSMPPLAKHWNESYPDAKEAMKDLISEIKKLNEEHRRTNHN</sequence>
<feature type="coiled-coil region" evidence="1">
    <location>
        <begin position="56"/>
        <end position="83"/>
    </location>
</feature>
<dbReference type="InterPro" id="IPR020393">
    <property type="entry name" value="Uncharacterised_YusU"/>
</dbReference>
<organism evidence="2 3">
    <name type="scientific">Fictibacillus arsenicus</name>
    <dbReference type="NCBI Taxonomy" id="255247"/>
    <lineage>
        <taxon>Bacteria</taxon>
        <taxon>Bacillati</taxon>
        <taxon>Bacillota</taxon>
        <taxon>Bacilli</taxon>
        <taxon>Bacillales</taxon>
        <taxon>Fictibacillaceae</taxon>
        <taxon>Fictibacillus</taxon>
    </lineage>
</organism>
<evidence type="ECO:0000313" key="2">
    <source>
        <dbReference type="EMBL" id="ANX13477.1"/>
    </source>
</evidence>
<evidence type="ECO:0000256" key="1">
    <source>
        <dbReference type="SAM" id="Coils"/>
    </source>
</evidence>
<name>A0A1B1Z7Q3_9BACL</name>
<gene>
    <name evidence="2" type="ORF">ABE41_015815</name>
</gene>
<evidence type="ECO:0000313" key="3">
    <source>
        <dbReference type="Proteomes" id="UP000077412"/>
    </source>
</evidence>
<keyword evidence="1" id="KW-0175">Coiled coil</keyword>
<protein>
    <recommendedName>
        <fullName evidence="4">DUF2573 domain-containing protein</fullName>
    </recommendedName>
</protein>